<evidence type="ECO:0000256" key="2">
    <source>
        <dbReference type="ARBA" id="ARBA00022448"/>
    </source>
</evidence>
<dbReference type="InterPro" id="IPR030678">
    <property type="entry name" value="Peptide/Ni-bd"/>
</dbReference>
<feature type="signal peptide" evidence="4">
    <location>
        <begin position="1"/>
        <end position="21"/>
    </location>
</feature>
<dbReference type="CDD" id="cd08493">
    <property type="entry name" value="PBP2_DppA_like"/>
    <property type="match status" value="1"/>
</dbReference>
<dbReference type="Gene3D" id="3.90.76.10">
    <property type="entry name" value="Dipeptide-binding Protein, Domain 1"/>
    <property type="match status" value="1"/>
</dbReference>
<dbReference type="GO" id="GO:1904680">
    <property type="term" value="F:peptide transmembrane transporter activity"/>
    <property type="evidence" value="ECO:0007669"/>
    <property type="project" value="TreeGrafter"/>
</dbReference>
<accession>A0A895YFW7</accession>
<evidence type="ECO:0000256" key="1">
    <source>
        <dbReference type="ARBA" id="ARBA00005695"/>
    </source>
</evidence>
<organism evidence="6 7">
    <name type="scientific">Natronosporangium hydrolyticum</name>
    <dbReference type="NCBI Taxonomy" id="2811111"/>
    <lineage>
        <taxon>Bacteria</taxon>
        <taxon>Bacillati</taxon>
        <taxon>Actinomycetota</taxon>
        <taxon>Actinomycetes</taxon>
        <taxon>Micromonosporales</taxon>
        <taxon>Micromonosporaceae</taxon>
        <taxon>Natronosporangium</taxon>
    </lineage>
</organism>
<comment type="similarity">
    <text evidence="1">Belongs to the bacterial solute-binding protein 5 family.</text>
</comment>
<dbReference type="GO" id="GO:0015833">
    <property type="term" value="P:peptide transport"/>
    <property type="evidence" value="ECO:0007669"/>
    <property type="project" value="TreeGrafter"/>
</dbReference>
<dbReference type="PROSITE" id="PS51257">
    <property type="entry name" value="PROKAR_LIPOPROTEIN"/>
    <property type="match status" value="1"/>
</dbReference>
<dbReference type="Proteomes" id="UP000662857">
    <property type="component" value="Chromosome"/>
</dbReference>
<evidence type="ECO:0000313" key="6">
    <source>
        <dbReference type="EMBL" id="QSB14985.1"/>
    </source>
</evidence>
<evidence type="ECO:0000313" key="7">
    <source>
        <dbReference type="Proteomes" id="UP000662857"/>
    </source>
</evidence>
<dbReference type="InterPro" id="IPR000914">
    <property type="entry name" value="SBP_5_dom"/>
</dbReference>
<evidence type="ECO:0000256" key="3">
    <source>
        <dbReference type="ARBA" id="ARBA00022729"/>
    </source>
</evidence>
<evidence type="ECO:0000256" key="4">
    <source>
        <dbReference type="SAM" id="SignalP"/>
    </source>
</evidence>
<feature type="chain" id="PRO_5039686575" evidence="4">
    <location>
        <begin position="22"/>
        <end position="560"/>
    </location>
</feature>
<dbReference type="KEGG" id="nhy:JQS43_00915"/>
<dbReference type="AlphaFoldDB" id="A0A895YFW7"/>
<protein>
    <submittedName>
        <fullName evidence="6">ABC transporter substrate-binding protein</fullName>
    </submittedName>
</protein>
<reference evidence="6" key="1">
    <citation type="submission" date="2021-02" db="EMBL/GenBank/DDBJ databases">
        <title>Natrosporangium hydrolyticum gen. nov., sp. nov, a haloalkaliphilic actinobacterium from a soda solonchak soil.</title>
        <authorList>
            <person name="Sorokin D.Y."/>
            <person name="Khijniak T.V."/>
            <person name="Zakharycheva A.P."/>
            <person name="Boueva O.V."/>
            <person name="Ariskina E.V."/>
            <person name="Hahnke R.L."/>
            <person name="Bunk B."/>
            <person name="Sproer C."/>
            <person name="Schumann P."/>
            <person name="Evtushenko L.I."/>
            <person name="Kublanov I.V."/>
        </authorList>
    </citation>
    <scope>NUCLEOTIDE SEQUENCE</scope>
    <source>
        <strain evidence="6">DSM 106523</strain>
    </source>
</reference>
<proteinExistence type="inferred from homology"/>
<dbReference type="InterPro" id="IPR039424">
    <property type="entry name" value="SBP_5"/>
</dbReference>
<keyword evidence="7" id="KW-1185">Reference proteome</keyword>
<dbReference type="Pfam" id="PF00496">
    <property type="entry name" value="SBP_bac_5"/>
    <property type="match status" value="1"/>
</dbReference>
<keyword evidence="3 4" id="KW-0732">Signal</keyword>
<dbReference type="PIRSF" id="PIRSF002741">
    <property type="entry name" value="MppA"/>
    <property type="match status" value="1"/>
</dbReference>
<evidence type="ECO:0000259" key="5">
    <source>
        <dbReference type="Pfam" id="PF00496"/>
    </source>
</evidence>
<keyword evidence="2" id="KW-0813">Transport</keyword>
<dbReference type="Gene3D" id="3.10.105.10">
    <property type="entry name" value="Dipeptide-binding Protein, Domain 3"/>
    <property type="match status" value="1"/>
</dbReference>
<dbReference type="RefSeq" id="WP_239677150.1">
    <property type="nucleotide sequence ID" value="NZ_CP070499.1"/>
</dbReference>
<name>A0A895YFW7_9ACTN</name>
<dbReference type="PANTHER" id="PTHR30290">
    <property type="entry name" value="PERIPLASMIC BINDING COMPONENT OF ABC TRANSPORTER"/>
    <property type="match status" value="1"/>
</dbReference>
<dbReference type="EMBL" id="CP070499">
    <property type="protein sequence ID" value="QSB14985.1"/>
    <property type="molecule type" value="Genomic_DNA"/>
</dbReference>
<dbReference type="SUPFAM" id="SSF53850">
    <property type="entry name" value="Periplasmic binding protein-like II"/>
    <property type="match status" value="1"/>
</dbReference>
<dbReference type="GO" id="GO:0043190">
    <property type="term" value="C:ATP-binding cassette (ABC) transporter complex"/>
    <property type="evidence" value="ECO:0007669"/>
    <property type="project" value="InterPro"/>
</dbReference>
<dbReference type="PANTHER" id="PTHR30290:SF9">
    <property type="entry name" value="OLIGOPEPTIDE-BINDING PROTEIN APPA"/>
    <property type="match status" value="1"/>
</dbReference>
<sequence>MRVPRLKAAIAVGAAAAVALAGCAQSERDDDDDASVDTDATLIFGTAGEALTLDPTFASDGETMRVSRQVFDTLIQVAPGTTDIEPALATEWESDESGTEWTFTLRDDVQFHDGTDFNAEAVCSNFDRWHTLEGVAQEPSMSYYWQQMSGGFAENEPDRSDLGDPVYESCAATDEHTAVINLTRVTSRFPSLLVLSPFAMHSPTALAEHDASNVTGSAGEPNWPPYSLEHPTGTGPFVFESWDRATQEITLVRNEDYWGEPATIGRLIFKAIPDETGRRQALSAGEIHGYDLPSPADWDTLESEGMNLGVRETPVNLLYVAFTQNANEALEDLRVRQAIAHALNRQGLVDALMPEGAEVATQFQPPNLEGWNPDVPTYDYDPERAIQLLEDAGYSEGELELSFYWPTDVTRPYMPSPRSMIELFQQDLEDVGIVVEPVSLPWSPEYLADVQAGEADLHFLGWTGDYPEAYNFIGTWFSRALPAWGYEYEELWDRMSDADQTVDDEERFAIYEELNAMIMEFLPGVPVSHMPNGLVFADHVSGVEISPLAQERFATAQIAE</sequence>
<feature type="domain" description="Solute-binding protein family 5" evidence="5">
    <location>
        <begin position="84"/>
        <end position="478"/>
    </location>
</feature>
<gene>
    <name evidence="6" type="ORF">JQS43_00915</name>
</gene>
<dbReference type="Gene3D" id="3.40.190.10">
    <property type="entry name" value="Periplasmic binding protein-like II"/>
    <property type="match status" value="1"/>
</dbReference>
<dbReference type="GO" id="GO:0042597">
    <property type="term" value="C:periplasmic space"/>
    <property type="evidence" value="ECO:0007669"/>
    <property type="project" value="UniProtKB-ARBA"/>
</dbReference>